<name>A0A3B1CQX2_9ZZZZ</name>
<dbReference type="Gene3D" id="3.30.2010.10">
    <property type="entry name" value="Metalloproteases ('zincins'), catalytic domain"/>
    <property type="match status" value="1"/>
</dbReference>
<dbReference type="EMBL" id="UOGH01000023">
    <property type="protein sequence ID" value="VAX27063.1"/>
    <property type="molecule type" value="Genomic_DNA"/>
</dbReference>
<protein>
    <recommendedName>
        <fullName evidence="1">SprT-like domain-containing protein</fullName>
    </recommendedName>
</protein>
<accession>A0A3B1CQX2</accession>
<reference evidence="2" key="1">
    <citation type="submission" date="2018-06" db="EMBL/GenBank/DDBJ databases">
        <authorList>
            <person name="Zhirakovskaya E."/>
        </authorList>
    </citation>
    <scope>NUCLEOTIDE SEQUENCE</scope>
</reference>
<dbReference type="GO" id="GO:0006950">
    <property type="term" value="P:response to stress"/>
    <property type="evidence" value="ECO:0007669"/>
    <property type="project" value="UniProtKB-ARBA"/>
</dbReference>
<dbReference type="AlphaFoldDB" id="A0A3B1CQX2"/>
<dbReference type="InterPro" id="IPR006640">
    <property type="entry name" value="SprT-like_domain"/>
</dbReference>
<dbReference type="Pfam" id="PF10263">
    <property type="entry name" value="SprT-like"/>
    <property type="match status" value="1"/>
</dbReference>
<evidence type="ECO:0000313" key="2">
    <source>
        <dbReference type="EMBL" id="VAX27063.1"/>
    </source>
</evidence>
<sequence>MNLQRVIERAVCRPVDLVLTNNRTSIVSFKREGDRVLLRLQRLFTEAPLEVILEIAELIRKPSIKTPLVHDFFRKNQWRVKKRSRTPDRIEPEGRVYNLCEIFEKVNREYFSNRIDAVITWGKRSPRKAVRKRTLGSYNSETRTIRINPGLDCVRVPEFFVEFIVYHEMLHADIGILRRKNGRRAIHTREFRERERLFRDYRRVLEWERKARMSGFCP</sequence>
<proteinExistence type="predicted"/>
<gene>
    <name evidence="2" type="ORF">MNBD_NITROSPIRAE02-899</name>
</gene>
<evidence type="ECO:0000259" key="1">
    <source>
        <dbReference type="Pfam" id="PF10263"/>
    </source>
</evidence>
<feature type="domain" description="SprT-like" evidence="1">
    <location>
        <begin position="101"/>
        <end position="195"/>
    </location>
</feature>
<organism evidence="2">
    <name type="scientific">hydrothermal vent metagenome</name>
    <dbReference type="NCBI Taxonomy" id="652676"/>
    <lineage>
        <taxon>unclassified sequences</taxon>
        <taxon>metagenomes</taxon>
        <taxon>ecological metagenomes</taxon>
    </lineage>
</organism>